<evidence type="ECO:0000313" key="3">
    <source>
        <dbReference type="Proteomes" id="UP000264800"/>
    </source>
</evidence>
<feature type="chain" id="PRO_5018578862" evidence="1">
    <location>
        <begin position="20"/>
        <end position="131"/>
    </location>
</feature>
<reference evidence="2" key="1">
    <citation type="submission" date="2025-08" db="UniProtKB">
        <authorList>
            <consortium name="Ensembl"/>
        </authorList>
    </citation>
    <scope>IDENTIFICATION</scope>
</reference>
<accession>A0A3Q3A3I6</accession>
<keyword evidence="1" id="KW-0732">Signal</keyword>
<reference evidence="2" key="2">
    <citation type="submission" date="2025-09" db="UniProtKB">
        <authorList>
            <consortium name="Ensembl"/>
        </authorList>
    </citation>
    <scope>IDENTIFICATION</scope>
</reference>
<proteinExistence type="predicted"/>
<dbReference type="Gene3D" id="1.20.1250.70">
    <property type="entry name" value="Interleukin-15/Interleukin-21"/>
    <property type="match status" value="1"/>
</dbReference>
<sequence length="131" mass="15072">MKLIVFCLLTICLGSLVSTIPSDVTRRKLQEILHELQVFQEDFQVSLSTCTFFFIAFTSFQRNSTRQQEIIVTFVSLQSTNENCASHPEEKAEVFFNRLKSLIEKVIDISVNTTHLFQFSNQKTKACSKLK</sequence>
<keyword evidence="3" id="KW-1185">Reference proteome</keyword>
<protein>
    <submittedName>
        <fullName evidence="2">Uncharacterized protein</fullName>
    </submittedName>
</protein>
<dbReference type="InterPro" id="IPR009079">
    <property type="entry name" value="4_helix_cytokine-like_core"/>
</dbReference>
<feature type="signal peptide" evidence="1">
    <location>
        <begin position="1"/>
        <end position="19"/>
    </location>
</feature>
<dbReference type="Proteomes" id="UP000264800">
    <property type="component" value="Unplaced"/>
</dbReference>
<dbReference type="Ensembl" id="ENSKMAT00000011035.1">
    <property type="protein sequence ID" value="ENSKMAP00000010866.1"/>
    <property type="gene ID" value="ENSKMAG00000008155.1"/>
</dbReference>
<evidence type="ECO:0000256" key="1">
    <source>
        <dbReference type="SAM" id="SignalP"/>
    </source>
</evidence>
<dbReference type="AlphaFoldDB" id="A0A3Q3A3I6"/>
<evidence type="ECO:0000313" key="2">
    <source>
        <dbReference type="Ensembl" id="ENSKMAP00000010866.1"/>
    </source>
</evidence>
<organism evidence="2 3">
    <name type="scientific">Kryptolebias marmoratus</name>
    <name type="common">Mangrove killifish</name>
    <name type="synonym">Rivulus marmoratus</name>
    <dbReference type="NCBI Taxonomy" id="37003"/>
    <lineage>
        <taxon>Eukaryota</taxon>
        <taxon>Metazoa</taxon>
        <taxon>Chordata</taxon>
        <taxon>Craniata</taxon>
        <taxon>Vertebrata</taxon>
        <taxon>Euteleostomi</taxon>
        <taxon>Actinopterygii</taxon>
        <taxon>Neopterygii</taxon>
        <taxon>Teleostei</taxon>
        <taxon>Neoteleostei</taxon>
        <taxon>Acanthomorphata</taxon>
        <taxon>Ovalentaria</taxon>
        <taxon>Atherinomorphae</taxon>
        <taxon>Cyprinodontiformes</taxon>
        <taxon>Rivulidae</taxon>
        <taxon>Kryptolebias</taxon>
    </lineage>
</organism>
<name>A0A3Q3A3I6_KRYMA</name>